<dbReference type="AlphaFoldDB" id="A0A1I2CWJ6"/>
<feature type="transmembrane region" description="Helical" evidence="6">
    <location>
        <begin position="151"/>
        <end position="172"/>
    </location>
</feature>
<evidence type="ECO:0000256" key="4">
    <source>
        <dbReference type="ARBA" id="ARBA00022989"/>
    </source>
</evidence>
<reference evidence="8 9" key="1">
    <citation type="submission" date="2016-10" db="EMBL/GenBank/DDBJ databases">
        <authorList>
            <person name="de Groot N.N."/>
        </authorList>
    </citation>
    <scope>NUCLEOTIDE SEQUENCE [LARGE SCALE GENOMIC DNA]</scope>
    <source>
        <strain evidence="8 9">DSM 23995</strain>
    </source>
</reference>
<evidence type="ECO:0000256" key="3">
    <source>
        <dbReference type="ARBA" id="ARBA00022692"/>
    </source>
</evidence>
<keyword evidence="4 6" id="KW-1133">Transmembrane helix</keyword>
<feature type="domain" description="DUF2179" evidence="7">
    <location>
        <begin position="221"/>
        <end position="275"/>
    </location>
</feature>
<name>A0A1I2CWJ6_9BACI</name>
<dbReference type="CDD" id="cd16380">
    <property type="entry name" value="YitT_C"/>
    <property type="match status" value="1"/>
</dbReference>
<keyword evidence="9" id="KW-1185">Reference proteome</keyword>
<dbReference type="Pfam" id="PF10035">
    <property type="entry name" value="DUF2179"/>
    <property type="match status" value="1"/>
</dbReference>
<keyword evidence="3 6" id="KW-0812">Transmembrane</keyword>
<keyword evidence="2" id="KW-1003">Cell membrane</keyword>
<dbReference type="EMBL" id="FONT01000003">
    <property type="protein sequence ID" value="SFE72707.1"/>
    <property type="molecule type" value="Genomic_DNA"/>
</dbReference>
<evidence type="ECO:0000313" key="8">
    <source>
        <dbReference type="EMBL" id="SFE72707.1"/>
    </source>
</evidence>
<gene>
    <name evidence="8" type="ORF">SAMN05192532_103253</name>
</gene>
<keyword evidence="5 6" id="KW-0472">Membrane</keyword>
<dbReference type="STRING" id="930128.SAMN05192532_103253"/>
<feature type="transmembrane region" description="Helical" evidence="6">
    <location>
        <begin position="108"/>
        <end position="130"/>
    </location>
</feature>
<evidence type="ECO:0000256" key="2">
    <source>
        <dbReference type="ARBA" id="ARBA00022475"/>
    </source>
</evidence>
<evidence type="ECO:0000259" key="7">
    <source>
        <dbReference type="Pfam" id="PF10035"/>
    </source>
</evidence>
<accession>A0A1I2CWJ6</accession>
<dbReference type="InterPro" id="IPR015867">
    <property type="entry name" value="N-reg_PII/ATP_PRibTrfase_C"/>
</dbReference>
<dbReference type="InterPro" id="IPR003740">
    <property type="entry name" value="YitT"/>
</dbReference>
<dbReference type="PANTHER" id="PTHR33545">
    <property type="entry name" value="UPF0750 MEMBRANE PROTEIN YITT-RELATED"/>
    <property type="match status" value="1"/>
</dbReference>
<dbReference type="Proteomes" id="UP000199516">
    <property type="component" value="Unassembled WGS sequence"/>
</dbReference>
<feature type="transmembrane region" description="Helical" evidence="6">
    <location>
        <begin position="46"/>
        <end position="69"/>
    </location>
</feature>
<feature type="transmembrane region" description="Helical" evidence="6">
    <location>
        <begin position="81"/>
        <end position="102"/>
    </location>
</feature>
<dbReference type="InterPro" id="IPR019264">
    <property type="entry name" value="DUF2179"/>
</dbReference>
<dbReference type="PANTHER" id="PTHR33545:SF5">
    <property type="entry name" value="UPF0750 MEMBRANE PROTEIN YITT"/>
    <property type="match status" value="1"/>
</dbReference>
<evidence type="ECO:0000256" key="6">
    <source>
        <dbReference type="SAM" id="Phobius"/>
    </source>
</evidence>
<dbReference type="Pfam" id="PF02588">
    <property type="entry name" value="YitT_membrane"/>
    <property type="match status" value="1"/>
</dbReference>
<evidence type="ECO:0000256" key="1">
    <source>
        <dbReference type="ARBA" id="ARBA00004651"/>
    </source>
</evidence>
<comment type="subcellular location">
    <subcellularLocation>
        <location evidence="1">Cell membrane</location>
        <topology evidence="1">Multi-pass membrane protein</topology>
    </subcellularLocation>
</comment>
<evidence type="ECO:0000313" key="9">
    <source>
        <dbReference type="Proteomes" id="UP000199516"/>
    </source>
</evidence>
<dbReference type="InterPro" id="IPR051461">
    <property type="entry name" value="UPF0750_membrane"/>
</dbReference>
<proteinExistence type="predicted"/>
<feature type="transmembrane region" description="Helical" evidence="6">
    <location>
        <begin position="12"/>
        <end position="34"/>
    </location>
</feature>
<sequence>MITRHTTLMQEIQKVIVIILGAIIMAVGLNLFLIPANVFASGATGIAQILAALLPLSTGVFLFLLNLPIAILGWVKVGKLFTFYSFLHVALTTFFLELIPVVELSQDILLNGVFGGVITAVGAASALKWGASAGGLDIIALVLARMSDRPVGVYFFGLNGAIVLAAGVLFNWESALYTLVTLYVSSRVIDTIHTRHVKVTAFIVTKRPDELREAIHKHITRGITRIPAKGGFDATEKEVLMIVITRYELYALEQVINEIDENAFTNIVNTAGIYGLFRKTD</sequence>
<dbReference type="PIRSF" id="PIRSF006483">
    <property type="entry name" value="Membrane_protein_YitT"/>
    <property type="match status" value="1"/>
</dbReference>
<evidence type="ECO:0000256" key="5">
    <source>
        <dbReference type="ARBA" id="ARBA00023136"/>
    </source>
</evidence>
<dbReference type="GO" id="GO:0005886">
    <property type="term" value="C:plasma membrane"/>
    <property type="evidence" value="ECO:0007669"/>
    <property type="project" value="UniProtKB-SubCell"/>
</dbReference>
<organism evidence="8 9">
    <name type="scientific">Alteribacillus iranensis</name>
    <dbReference type="NCBI Taxonomy" id="930128"/>
    <lineage>
        <taxon>Bacteria</taxon>
        <taxon>Bacillati</taxon>
        <taxon>Bacillota</taxon>
        <taxon>Bacilli</taxon>
        <taxon>Bacillales</taxon>
        <taxon>Bacillaceae</taxon>
        <taxon>Alteribacillus</taxon>
    </lineage>
</organism>
<protein>
    <submittedName>
        <fullName evidence="8">Uncharacterized membrane-anchored protein YitT, contains DUF161 and DUF2179 domains</fullName>
    </submittedName>
</protein>
<dbReference type="Gene3D" id="3.30.70.120">
    <property type="match status" value="1"/>
</dbReference>